<sequence length="54" mass="6035">MVNIKGNKVGYCLEFVGGTTHQEINMYEERRKEGNYNVEELGIGLVRLAGGVTF</sequence>
<proteinExistence type="predicted"/>
<dbReference type="AlphaFoldDB" id="X0Z162"/>
<name>X0Z162_9ZZZZ</name>
<comment type="caution">
    <text evidence="1">The sequence shown here is derived from an EMBL/GenBank/DDBJ whole genome shotgun (WGS) entry which is preliminary data.</text>
</comment>
<feature type="non-terminal residue" evidence="1">
    <location>
        <position position="54"/>
    </location>
</feature>
<protein>
    <submittedName>
        <fullName evidence="1">Uncharacterized protein</fullName>
    </submittedName>
</protein>
<evidence type="ECO:0000313" key="1">
    <source>
        <dbReference type="EMBL" id="GAG52357.1"/>
    </source>
</evidence>
<organism evidence="1">
    <name type="scientific">marine sediment metagenome</name>
    <dbReference type="NCBI Taxonomy" id="412755"/>
    <lineage>
        <taxon>unclassified sequences</taxon>
        <taxon>metagenomes</taxon>
        <taxon>ecological metagenomes</taxon>
    </lineage>
</organism>
<dbReference type="EMBL" id="BARS01052237">
    <property type="protein sequence ID" value="GAG52357.1"/>
    <property type="molecule type" value="Genomic_DNA"/>
</dbReference>
<gene>
    <name evidence="1" type="ORF">S01H1_77695</name>
</gene>
<accession>X0Z162</accession>
<reference evidence="1" key="1">
    <citation type="journal article" date="2014" name="Front. Microbiol.">
        <title>High frequency of phylogenetically diverse reductive dehalogenase-homologous genes in deep subseafloor sedimentary metagenomes.</title>
        <authorList>
            <person name="Kawai M."/>
            <person name="Futagami T."/>
            <person name="Toyoda A."/>
            <person name="Takaki Y."/>
            <person name="Nishi S."/>
            <person name="Hori S."/>
            <person name="Arai W."/>
            <person name="Tsubouchi T."/>
            <person name="Morono Y."/>
            <person name="Uchiyama I."/>
            <person name="Ito T."/>
            <person name="Fujiyama A."/>
            <person name="Inagaki F."/>
            <person name="Takami H."/>
        </authorList>
    </citation>
    <scope>NUCLEOTIDE SEQUENCE</scope>
    <source>
        <strain evidence="1">Expedition CK06-06</strain>
    </source>
</reference>